<protein>
    <submittedName>
        <fullName evidence="1">Uncharacterized protein</fullName>
    </submittedName>
</protein>
<keyword evidence="2" id="KW-1185">Reference proteome</keyword>
<proteinExistence type="predicted"/>
<name>A0A1M5F9M6_9BACT</name>
<dbReference type="AlphaFoldDB" id="A0A1M5F9M6"/>
<accession>A0A1M5F9M6</accession>
<dbReference type="Proteomes" id="UP000184048">
    <property type="component" value="Unassembled WGS sequence"/>
</dbReference>
<gene>
    <name evidence="1" type="ORF">SAMN02745131_03752</name>
</gene>
<evidence type="ECO:0000313" key="1">
    <source>
        <dbReference type="EMBL" id="SHF88254.1"/>
    </source>
</evidence>
<sequence length="67" mass="7555">MNICLRNLFVYFESVLHPAGGASDKQPVKKKRTTIEATSYFSQPSPDGYNMRAVAKKQDKVRRNPAP</sequence>
<organism evidence="1 2">
    <name type="scientific">Flavisolibacter ginsengisoli DSM 18119</name>
    <dbReference type="NCBI Taxonomy" id="1121884"/>
    <lineage>
        <taxon>Bacteria</taxon>
        <taxon>Pseudomonadati</taxon>
        <taxon>Bacteroidota</taxon>
        <taxon>Chitinophagia</taxon>
        <taxon>Chitinophagales</taxon>
        <taxon>Chitinophagaceae</taxon>
        <taxon>Flavisolibacter</taxon>
    </lineage>
</organism>
<reference evidence="1 2" key="1">
    <citation type="submission" date="2016-11" db="EMBL/GenBank/DDBJ databases">
        <authorList>
            <person name="Jaros S."/>
            <person name="Januszkiewicz K."/>
            <person name="Wedrychowicz H."/>
        </authorList>
    </citation>
    <scope>NUCLEOTIDE SEQUENCE [LARGE SCALE GENOMIC DNA]</scope>
    <source>
        <strain evidence="1 2">DSM 18119</strain>
    </source>
</reference>
<evidence type="ECO:0000313" key="2">
    <source>
        <dbReference type="Proteomes" id="UP000184048"/>
    </source>
</evidence>
<dbReference type="EMBL" id="FQUU01000022">
    <property type="protein sequence ID" value="SHF88254.1"/>
    <property type="molecule type" value="Genomic_DNA"/>
</dbReference>